<keyword evidence="2" id="KW-1185">Reference proteome</keyword>
<keyword evidence="1" id="KW-0812">Transmembrane</keyword>
<sequence length="66" mass="7611">MIGLYRNNDCFRPINYVEVISLGAFAFCDPVAIVICLPVFRQRFMCWEKQSKRDGMSKTVETTTVT</sequence>
<accession>A0A1I7V261</accession>
<dbReference type="WBParaSite" id="Csp11.Scaffold630.g21648.t1">
    <property type="protein sequence ID" value="Csp11.Scaffold630.g21648.t1"/>
    <property type="gene ID" value="Csp11.Scaffold630.g21648"/>
</dbReference>
<evidence type="ECO:0000256" key="1">
    <source>
        <dbReference type="SAM" id="Phobius"/>
    </source>
</evidence>
<protein>
    <submittedName>
        <fullName evidence="3">G_PROTEIN_RECEP_F1_2 domain-containing protein</fullName>
    </submittedName>
</protein>
<evidence type="ECO:0000313" key="2">
    <source>
        <dbReference type="Proteomes" id="UP000095282"/>
    </source>
</evidence>
<feature type="transmembrane region" description="Helical" evidence="1">
    <location>
        <begin position="20"/>
        <end position="40"/>
    </location>
</feature>
<dbReference type="AlphaFoldDB" id="A0A1I7V261"/>
<organism evidence="2 3">
    <name type="scientific">Caenorhabditis tropicalis</name>
    <dbReference type="NCBI Taxonomy" id="1561998"/>
    <lineage>
        <taxon>Eukaryota</taxon>
        <taxon>Metazoa</taxon>
        <taxon>Ecdysozoa</taxon>
        <taxon>Nematoda</taxon>
        <taxon>Chromadorea</taxon>
        <taxon>Rhabditida</taxon>
        <taxon>Rhabditina</taxon>
        <taxon>Rhabditomorpha</taxon>
        <taxon>Rhabditoidea</taxon>
        <taxon>Rhabditidae</taxon>
        <taxon>Peloderinae</taxon>
        <taxon>Caenorhabditis</taxon>
    </lineage>
</organism>
<evidence type="ECO:0000313" key="3">
    <source>
        <dbReference type="WBParaSite" id="Csp11.Scaffold630.g21648.t1"/>
    </source>
</evidence>
<dbReference type="Proteomes" id="UP000095282">
    <property type="component" value="Unplaced"/>
</dbReference>
<keyword evidence="1" id="KW-1133">Transmembrane helix</keyword>
<name>A0A1I7V261_9PELO</name>
<dbReference type="InterPro" id="IPR019423">
    <property type="entry name" value="7TM_GPCR_serpentine_rcpt_Srj"/>
</dbReference>
<proteinExistence type="predicted"/>
<reference evidence="3" key="1">
    <citation type="submission" date="2016-11" db="UniProtKB">
        <authorList>
            <consortium name="WormBaseParasite"/>
        </authorList>
    </citation>
    <scope>IDENTIFICATION</scope>
</reference>
<keyword evidence="1" id="KW-0472">Membrane</keyword>
<dbReference type="Pfam" id="PF10319">
    <property type="entry name" value="7TM_GPCR_Srj"/>
    <property type="match status" value="1"/>
</dbReference>